<dbReference type="Proteomes" id="UP000610846">
    <property type="component" value="Unassembled WGS sequence"/>
</dbReference>
<feature type="compositionally biased region" description="Low complexity" evidence="2">
    <location>
        <begin position="20"/>
        <end position="35"/>
    </location>
</feature>
<feature type="region of interest" description="Disordered" evidence="2">
    <location>
        <begin position="1"/>
        <end position="45"/>
    </location>
</feature>
<dbReference type="EMBL" id="JACYHB010000005">
    <property type="protein sequence ID" value="MBD8078995.1"/>
    <property type="molecule type" value="Genomic_DNA"/>
</dbReference>
<dbReference type="Pfam" id="PF07501">
    <property type="entry name" value="G5"/>
    <property type="match status" value="1"/>
</dbReference>
<reference evidence="5" key="1">
    <citation type="journal article" date="2018" name="Curr. Microbiol.">
        <title>Cellulosimicrobium arenosum sp. nov., Isolated from Marine Sediment Sand.</title>
        <authorList>
            <person name="Oh M."/>
            <person name="Kim J.H."/>
            <person name="Yoon J.H."/>
            <person name="Schumann P."/>
            <person name="Kim W."/>
        </authorList>
    </citation>
    <scope>NUCLEOTIDE SEQUENCE</scope>
    <source>
        <strain evidence="5">KCTC 49039</strain>
    </source>
</reference>
<evidence type="ECO:0000256" key="2">
    <source>
        <dbReference type="SAM" id="MobiDB-lite"/>
    </source>
</evidence>
<dbReference type="Gene3D" id="2.20.230.10">
    <property type="entry name" value="Resuscitation-promoting factor rpfb"/>
    <property type="match status" value="1"/>
</dbReference>
<evidence type="ECO:0000256" key="3">
    <source>
        <dbReference type="SAM" id="Phobius"/>
    </source>
</evidence>
<feature type="compositionally biased region" description="Basic residues" evidence="2">
    <location>
        <begin position="36"/>
        <end position="45"/>
    </location>
</feature>
<organism evidence="5 6">
    <name type="scientific">Cellulosimicrobium arenosum</name>
    <dbReference type="NCBI Taxonomy" id="2708133"/>
    <lineage>
        <taxon>Bacteria</taxon>
        <taxon>Bacillati</taxon>
        <taxon>Actinomycetota</taxon>
        <taxon>Actinomycetes</taxon>
        <taxon>Micrococcales</taxon>
        <taxon>Promicromonosporaceae</taxon>
        <taxon>Cellulosimicrobium</taxon>
    </lineage>
</organism>
<proteinExistence type="predicted"/>
<keyword evidence="3" id="KW-1133">Transmembrane helix</keyword>
<gene>
    <name evidence="5" type="ORF">IF651_07985</name>
</gene>
<evidence type="ECO:0000259" key="4">
    <source>
        <dbReference type="PROSITE" id="PS51109"/>
    </source>
</evidence>
<dbReference type="SUPFAM" id="SSF53955">
    <property type="entry name" value="Lysozyme-like"/>
    <property type="match status" value="1"/>
</dbReference>
<name>A0A927G999_9MICO</name>
<comment type="caution">
    <text evidence="5">The sequence shown here is derived from an EMBL/GenBank/DDBJ whole genome shotgun (WGS) entry which is preliminary data.</text>
</comment>
<protein>
    <submittedName>
        <fullName evidence="5">G5 domain-containing protein</fullName>
    </submittedName>
</protein>
<dbReference type="SMART" id="SM01208">
    <property type="entry name" value="G5"/>
    <property type="match status" value="1"/>
</dbReference>
<dbReference type="InterPro" id="IPR011098">
    <property type="entry name" value="G5_dom"/>
</dbReference>
<sequence length="423" mass="44566">MRNPFRTTAPAVAPEDVHQTPDGGTASDTTTPTTRANRRALNRSSRRRRLTVVAAATALAFVGTGAVTYSHASKTVTVDVDGSTRTVTTTAGTVAGALDAAGVEVDDRDAVAPDPAQPLHEGSDVVVRLGKKVTVETDGKPSDVWLTALDANEALDTLAARGDDVSLVASRSGERASLGIRLDTDGPVEVVADDETVTVPDGSAGADAVLAEADVELGELDRVSVRPTEDDEADAAVALVVQRVEVKREKTTKALPFETVEKSDSSRYTDDPAVVKREGKKGTRTTVADVTLVDGSEESSDVVSDEVTTKPVDKVVVRGTKERPKDPKTIGKLMAAERGWTGAQWQCLDNLWTKESGWSTTADNPTSSAYGIPQSLPGSKMASKGSDWATNPATQIAWGLDYIAGSYGSPCGAWSHSQSVNWY</sequence>
<accession>A0A927G999</accession>
<dbReference type="Pfam" id="PF03990">
    <property type="entry name" value="DUF348"/>
    <property type="match status" value="2"/>
</dbReference>
<evidence type="ECO:0000313" key="5">
    <source>
        <dbReference type="EMBL" id="MBD8078995.1"/>
    </source>
</evidence>
<dbReference type="RefSeq" id="WP_191828584.1">
    <property type="nucleotide sequence ID" value="NZ_JACYHB010000005.1"/>
</dbReference>
<evidence type="ECO:0000256" key="1">
    <source>
        <dbReference type="ARBA" id="ARBA00022729"/>
    </source>
</evidence>
<evidence type="ECO:0000313" key="6">
    <source>
        <dbReference type="Proteomes" id="UP000610846"/>
    </source>
</evidence>
<feature type="region of interest" description="Disordered" evidence="2">
    <location>
        <begin position="359"/>
        <end position="387"/>
    </location>
</feature>
<dbReference type="PROSITE" id="PS51109">
    <property type="entry name" value="G5"/>
    <property type="match status" value="1"/>
</dbReference>
<feature type="domain" description="G5" evidence="4">
    <location>
        <begin position="241"/>
        <end position="322"/>
    </location>
</feature>
<dbReference type="InterPro" id="IPR007137">
    <property type="entry name" value="DUF348"/>
</dbReference>
<feature type="compositionally biased region" description="Polar residues" evidence="2">
    <location>
        <begin position="359"/>
        <end position="369"/>
    </location>
</feature>
<keyword evidence="1" id="KW-0732">Signal</keyword>
<reference evidence="5" key="2">
    <citation type="submission" date="2020-09" db="EMBL/GenBank/DDBJ databases">
        <authorList>
            <person name="Yu Y."/>
        </authorList>
    </citation>
    <scope>NUCLEOTIDE SEQUENCE</scope>
    <source>
        <strain evidence="5">KCTC 49039</strain>
    </source>
</reference>
<feature type="transmembrane region" description="Helical" evidence="3">
    <location>
        <begin position="50"/>
        <end position="69"/>
    </location>
</feature>
<keyword evidence="3" id="KW-0472">Membrane</keyword>
<dbReference type="AlphaFoldDB" id="A0A927G999"/>
<dbReference type="InterPro" id="IPR023346">
    <property type="entry name" value="Lysozyme-like_dom_sf"/>
</dbReference>
<keyword evidence="6" id="KW-1185">Reference proteome</keyword>
<dbReference type="Gene3D" id="1.10.530.10">
    <property type="match status" value="1"/>
</dbReference>
<keyword evidence="3" id="KW-0812">Transmembrane</keyword>